<organism evidence="3 4">
    <name type="scientific">Quillaja saponaria</name>
    <name type="common">Soap bark tree</name>
    <dbReference type="NCBI Taxonomy" id="32244"/>
    <lineage>
        <taxon>Eukaryota</taxon>
        <taxon>Viridiplantae</taxon>
        <taxon>Streptophyta</taxon>
        <taxon>Embryophyta</taxon>
        <taxon>Tracheophyta</taxon>
        <taxon>Spermatophyta</taxon>
        <taxon>Magnoliopsida</taxon>
        <taxon>eudicotyledons</taxon>
        <taxon>Gunneridae</taxon>
        <taxon>Pentapetalae</taxon>
        <taxon>rosids</taxon>
        <taxon>fabids</taxon>
        <taxon>Fabales</taxon>
        <taxon>Quillajaceae</taxon>
        <taxon>Quillaja</taxon>
    </lineage>
</organism>
<dbReference type="InterPro" id="IPR035979">
    <property type="entry name" value="RBD_domain_sf"/>
</dbReference>
<dbReference type="Pfam" id="PF00076">
    <property type="entry name" value="RRM_1"/>
    <property type="match status" value="1"/>
</dbReference>
<dbReference type="CDD" id="cd00590">
    <property type="entry name" value="RRM_SF"/>
    <property type="match status" value="1"/>
</dbReference>
<dbReference type="KEGG" id="qsa:O6P43_016713"/>
<reference evidence="3" key="1">
    <citation type="journal article" date="2023" name="Science">
        <title>Elucidation of the pathway for biosynthesis of saponin adjuvants from the soapbark tree.</title>
        <authorList>
            <person name="Reed J."/>
            <person name="Orme A."/>
            <person name="El-Demerdash A."/>
            <person name="Owen C."/>
            <person name="Martin L.B.B."/>
            <person name="Misra R.C."/>
            <person name="Kikuchi S."/>
            <person name="Rejzek M."/>
            <person name="Martin A.C."/>
            <person name="Harkess A."/>
            <person name="Leebens-Mack J."/>
            <person name="Louveau T."/>
            <person name="Stephenson M.J."/>
            <person name="Osbourn A."/>
        </authorList>
    </citation>
    <scope>NUCLEOTIDE SEQUENCE</scope>
    <source>
        <strain evidence="3">S10</strain>
    </source>
</reference>
<gene>
    <name evidence="3" type="ORF">O6P43_016713</name>
</gene>
<dbReference type="PROSITE" id="PS50102">
    <property type="entry name" value="RRM"/>
    <property type="match status" value="1"/>
</dbReference>
<proteinExistence type="predicted"/>
<accession>A0AAD7LNF9</accession>
<comment type="caution">
    <text evidence="3">The sequence shown here is derived from an EMBL/GenBank/DDBJ whole genome shotgun (WGS) entry which is preliminary data.</text>
</comment>
<sequence length="199" mass="22919">MGSPAEEDYASFEERVGRTVYFDNLSPQVTESVLRTALDQYATVKNVKFIPNYTEPRNSPQCALVELDSLKKVKEIILVTAQHPFMMTGMPRPVRACPAEVEMFDDHPVKPGRKISCCWLDPRDPDFQIAKELKHITRRHASEAAFIHKHQMEEEKNLSDQQSLILKGNYKKFKMINSIMADGTARRLARRYHLRVADD</sequence>
<dbReference type="AlphaFoldDB" id="A0AAD7LNF9"/>
<evidence type="ECO:0000256" key="1">
    <source>
        <dbReference type="PROSITE-ProRule" id="PRU00176"/>
    </source>
</evidence>
<evidence type="ECO:0000313" key="4">
    <source>
        <dbReference type="Proteomes" id="UP001163823"/>
    </source>
</evidence>
<dbReference type="PANTHER" id="PTHR36309">
    <property type="entry name" value="RNA-BINDING (RRM/RBD/RNP MOTIFS) FAMILY PROTEIN"/>
    <property type="match status" value="1"/>
</dbReference>
<dbReference type="SUPFAM" id="SSF54928">
    <property type="entry name" value="RNA-binding domain, RBD"/>
    <property type="match status" value="1"/>
</dbReference>
<dbReference type="InterPro" id="IPR012677">
    <property type="entry name" value="Nucleotide-bd_a/b_plait_sf"/>
</dbReference>
<dbReference type="InterPro" id="IPR000504">
    <property type="entry name" value="RRM_dom"/>
</dbReference>
<evidence type="ECO:0000313" key="3">
    <source>
        <dbReference type="EMBL" id="KAJ7961359.1"/>
    </source>
</evidence>
<keyword evidence="1" id="KW-0694">RNA-binding</keyword>
<name>A0AAD7LNF9_QUISA</name>
<keyword evidence="4" id="KW-1185">Reference proteome</keyword>
<dbReference type="InterPro" id="IPR053316">
    <property type="entry name" value="Epigenetic_reg_gene_expr"/>
</dbReference>
<dbReference type="EMBL" id="JARAOO010000007">
    <property type="protein sequence ID" value="KAJ7961359.1"/>
    <property type="molecule type" value="Genomic_DNA"/>
</dbReference>
<dbReference type="Proteomes" id="UP001163823">
    <property type="component" value="Chromosome 7"/>
</dbReference>
<protein>
    <submittedName>
        <fullName evidence="3">RNA-binding family protein isoform 1</fullName>
    </submittedName>
</protein>
<evidence type="ECO:0000259" key="2">
    <source>
        <dbReference type="PROSITE" id="PS50102"/>
    </source>
</evidence>
<dbReference type="Gene3D" id="3.30.70.330">
    <property type="match status" value="1"/>
</dbReference>
<feature type="domain" description="RRM" evidence="2">
    <location>
        <begin position="18"/>
        <end position="101"/>
    </location>
</feature>
<dbReference type="PANTHER" id="PTHR36309:SF1">
    <property type="entry name" value="RNA-BINDING (RRM_RBD_RNP MOTIFS) FAMILY PROTEIN"/>
    <property type="match status" value="1"/>
</dbReference>
<dbReference type="GO" id="GO:0003723">
    <property type="term" value="F:RNA binding"/>
    <property type="evidence" value="ECO:0007669"/>
    <property type="project" value="UniProtKB-UniRule"/>
</dbReference>